<feature type="region of interest" description="Disordered" evidence="1">
    <location>
        <begin position="417"/>
        <end position="444"/>
    </location>
</feature>
<protein>
    <submittedName>
        <fullName evidence="3">Protein PSP1</fullName>
    </submittedName>
</protein>
<feature type="domain" description="PSP1 C-terminal" evidence="2">
    <location>
        <begin position="633"/>
        <end position="718"/>
    </location>
</feature>
<name>A0AAN7BRW3_9PEZI</name>
<feature type="region of interest" description="Disordered" evidence="1">
    <location>
        <begin position="311"/>
        <end position="332"/>
    </location>
</feature>
<dbReference type="PANTHER" id="PTHR43830">
    <property type="entry name" value="PROTEIN PSP1"/>
    <property type="match status" value="1"/>
</dbReference>
<feature type="compositionally biased region" description="Low complexity" evidence="1">
    <location>
        <begin position="847"/>
        <end position="857"/>
    </location>
</feature>
<dbReference type="EMBL" id="MU865320">
    <property type="protein sequence ID" value="KAK4228341.1"/>
    <property type="molecule type" value="Genomic_DNA"/>
</dbReference>
<dbReference type="InterPro" id="IPR007557">
    <property type="entry name" value="PSP1_C"/>
</dbReference>
<feature type="region of interest" description="Disordered" evidence="1">
    <location>
        <begin position="743"/>
        <end position="786"/>
    </location>
</feature>
<evidence type="ECO:0000313" key="4">
    <source>
        <dbReference type="Proteomes" id="UP001301958"/>
    </source>
</evidence>
<feature type="compositionally biased region" description="Polar residues" evidence="1">
    <location>
        <begin position="759"/>
        <end position="772"/>
    </location>
</feature>
<dbReference type="Pfam" id="PF04468">
    <property type="entry name" value="PSP1"/>
    <property type="match status" value="1"/>
</dbReference>
<keyword evidence="4" id="KW-1185">Reference proteome</keyword>
<feature type="compositionally biased region" description="Polar residues" evidence="1">
    <location>
        <begin position="316"/>
        <end position="325"/>
    </location>
</feature>
<feature type="region of interest" description="Disordered" evidence="1">
    <location>
        <begin position="841"/>
        <end position="869"/>
    </location>
</feature>
<accession>A0AAN7BRW3</accession>
<feature type="compositionally biased region" description="Polar residues" evidence="1">
    <location>
        <begin position="110"/>
        <end position="121"/>
    </location>
</feature>
<evidence type="ECO:0000313" key="3">
    <source>
        <dbReference type="EMBL" id="KAK4228341.1"/>
    </source>
</evidence>
<evidence type="ECO:0000256" key="1">
    <source>
        <dbReference type="SAM" id="MobiDB-lite"/>
    </source>
</evidence>
<proteinExistence type="predicted"/>
<dbReference type="InterPro" id="IPR047767">
    <property type="entry name" value="PSP1-like"/>
</dbReference>
<feature type="compositionally biased region" description="Low complexity" evidence="1">
    <location>
        <begin position="1"/>
        <end position="13"/>
    </location>
</feature>
<dbReference type="AlphaFoldDB" id="A0AAN7BRW3"/>
<feature type="compositionally biased region" description="Polar residues" evidence="1">
    <location>
        <begin position="426"/>
        <end position="444"/>
    </location>
</feature>
<sequence>MTSTTSKPGTPSKHGPGGFSAAAPTSQAILLDKLARRSTPDSEALASSDDEGDALRQESAPAPPQPQKPIRRASWLNDTSQQVAPPNRKGSFAGASMSPTTSHPSTPASDLSTTAWASSSGVLGRGHSGSGTFNWGVPNYWNDRKEPPARLSEVLPSPTSAVPPGGSSSSFFGDGSNTQTSPAPRDGQGSVPFPIPIPLEPQLKNYRSQSYSVGQLEPGETIPSLMPSSVLGARVRTIPHSGLQHRPSRPSMLSEMANDSSVLGKVDEDEDGDSADSLQGSQHQEQAKATIEMLTRENMLLRQQQQYQNARLRPRASTSSYNLSSMHEPVPEESDYAIDELEEGADGSDVGRRGMARRMSEFGVGPYRTPYLIENRKLENVKNAAWQSSLGFGGLADMPQSRRHSFANVPTRQASISSLGEAAHEQASQDLSQSQEFGTGFQDGSNYGTASQGSPYMLGNNNLATAQQGLGQAAYGMPFQPPFNNPGAVNYPNRNISPPRQMFSLSQPRHNQSLYLVTFKCCRADVFYIQEGTGLSVRTGDLVIVEADRGTDLGTVLYKDLDWPSAKDLKETYAEEHYKWLMMYSQNAAAAQEGVGAGLMAASNGLQGSAVGGMGPPSQHHMQEPNSGELKPKLIKRLAQQHEITALRDKEGNEAKAKRVCQTKVKEHGLNMEILDAEFQMDWKKLTFYYFADSYINFNSLVTDLFKIYKTRIWMSAINPASFASPTLGLQAPSGIGPGAMIGRAAGPTAGRRQDAQQETHPPYSGTSQAGRGTQLPGPMPFGPDRAVAPAPSYPINNYGYNNQYAGAFSNAPRPGGMPYTPGMVPALDTYAGGFPQGDFAGRGRFPTPQTTAPPQQLDQNGPVLDGSQAGWINSFQGLSLNTR</sequence>
<organism evidence="3 4">
    <name type="scientific">Podospora fimiseda</name>
    <dbReference type="NCBI Taxonomy" id="252190"/>
    <lineage>
        <taxon>Eukaryota</taxon>
        <taxon>Fungi</taxon>
        <taxon>Dikarya</taxon>
        <taxon>Ascomycota</taxon>
        <taxon>Pezizomycotina</taxon>
        <taxon>Sordariomycetes</taxon>
        <taxon>Sordariomycetidae</taxon>
        <taxon>Sordariales</taxon>
        <taxon>Podosporaceae</taxon>
        <taxon>Podospora</taxon>
    </lineage>
</organism>
<dbReference type="Proteomes" id="UP001301958">
    <property type="component" value="Unassembled WGS sequence"/>
</dbReference>
<feature type="compositionally biased region" description="Low complexity" evidence="1">
    <location>
        <begin position="156"/>
        <end position="176"/>
    </location>
</feature>
<dbReference type="PANTHER" id="PTHR43830:SF3">
    <property type="entry name" value="PROTEIN PSP1"/>
    <property type="match status" value="1"/>
</dbReference>
<dbReference type="PROSITE" id="PS51411">
    <property type="entry name" value="PSP1_C"/>
    <property type="match status" value="1"/>
</dbReference>
<reference evidence="3" key="2">
    <citation type="submission" date="2023-05" db="EMBL/GenBank/DDBJ databases">
        <authorList>
            <consortium name="Lawrence Berkeley National Laboratory"/>
            <person name="Steindorff A."/>
            <person name="Hensen N."/>
            <person name="Bonometti L."/>
            <person name="Westerberg I."/>
            <person name="Brannstrom I.O."/>
            <person name="Guillou S."/>
            <person name="Cros-Aarteil S."/>
            <person name="Calhoun S."/>
            <person name="Haridas S."/>
            <person name="Kuo A."/>
            <person name="Mondo S."/>
            <person name="Pangilinan J."/>
            <person name="Riley R."/>
            <person name="Labutti K."/>
            <person name="Andreopoulos B."/>
            <person name="Lipzen A."/>
            <person name="Chen C."/>
            <person name="Yanf M."/>
            <person name="Daum C."/>
            <person name="Ng V."/>
            <person name="Clum A."/>
            <person name="Ohm R."/>
            <person name="Martin F."/>
            <person name="Silar P."/>
            <person name="Natvig D."/>
            <person name="Lalanne C."/>
            <person name="Gautier V."/>
            <person name="Ament-Velasquez S.L."/>
            <person name="Kruys A."/>
            <person name="Hutchinson M.I."/>
            <person name="Powell A.J."/>
            <person name="Barry K."/>
            <person name="Miller A.N."/>
            <person name="Grigoriev I.V."/>
            <person name="Debuchy R."/>
            <person name="Gladieux P."/>
            <person name="Thoren M.H."/>
            <person name="Johannesson H."/>
        </authorList>
    </citation>
    <scope>NUCLEOTIDE SEQUENCE</scope>
    <source>
        <strain evidence="3">CBS 990.96</strain>
    </source>
</reference>
<reference evidence="3" key="1">
    <citation type="journal article" date="2023" name="Mol. Phylogenet. Evol.">
        <title>Genome-scale phylogeny and comparative genomics of the fungal order Sordariales.</title>
        <authorList>
            <person name="Hensen N."/>
            <person name="Bonometti L."/>
            <person name="Westerberg I."/>
            <person name="Brannstrom I.O."/>
            <person name="Guillou S."/>
            <person name="Cros-Aarteil S."/>
            <person name="Calhoun S."/>
            <person name="Haridas S."/>
            <person name="Kuo A."/>
            <person name="Mondo S."/>
            <person name="Pangilinan J."/>
            <person name="Riley R."/>
            <person name="LaButti K."/>
            <person name="Andreopoulos B."/>
            <person name="Lipzen A."/>
            <person name="Chen C."/>
            <person name="Yan M."/>
            <person name="Daum C."/>
            <person name="Ng V."/>
            <person name="Clum A."/>
            <person name="Steindorff A."/>
            <person name="Ohm R.A."/>
            <person name="Martin F."/>
            <person name="Silar P."/>
            <person name="Natvig D.O."/>
            <person name="Lalanne C."/>
            <person name="Gautier V."/>
            <person name="Ament-Velasquez S.L."/>
            <person name="Kruys A."/>
            <person name="Hutchinson M.I."/>
            <person name="Powell A.J."/>
            <person name="Barry K."/>
            <person name="Miller A.N."/>
            <person name="Grigoriev I.V."/>
            <person name="Debuchy R."/>
            <person name="Gladieux P."/>
            <person name="Hiltunen Thoren M."/>
            <person name="Johannesson H."/>
        </authorList>
    </citation>
    <scope>NUCLEOTIDE SEQUENCE</scope>
    <source>
        <strain evidence="3">CBS 990.96</strain>
    </source>
</reference>
<gene>
    <name evidence="3" type="ORF">QBC38DRAFT_159735</name>
</gene>
<dbReference type="GO" id="GO:0005737">
    <property type="term" value="C:cytoplasm"/>
    <property type="evidence" value="ECO:0007669"/>
    <property type="project" value="TreeGrafter"/>
</dbReference>
<feature type="region of interest" description="Disordered" evidence="1">
    <location>
        <begin position="1"/>
        <end position="200"/>
    </location>
</feature>
<feature type="compositionally biased region" description="Low complexity" evidence="1">
    <location>
        <begin position="96"/>
        <end position="109"/>
    </location>
</feature>
<comment type="caution">
    <text evidence="3">The sequence shown here is derived from an EMBL/GenBank/DDBJ whole genome shotgun (WGS) entry which is preliminary data.</text>
</comment>
<feature type="region of interest" description="Disordered" evidence="1">
    <location>
        <begin position="240"/>
        <end position="287"/>
    </location>
</feature>
<evidence type="ECO:0000259" key="2">
    <source>
        <dbReference type="PROSITE" id="PS51411"/>
    </source>
</evidence>